<accession>A0ABV6DJ76</accession>
<keyword evidence="1" id="KW-0255">Endonuclease</keyword>
<dbReference type="RefSeq" id="WP_377469898.1">
    <property type="nucleotide sequence ID" value="NZ_JBHLWN010000031.1"/>
</dbReference>
<reference evidence="1 2" key="1">
    <citation type="submission" date="2024-09" db="EMBL/GenBank/DDBJ databases">
        <authorList>
            <person name="Sun Q."/>
            <person name="Mori K."/>
        </authorList>
    </citation>
    <scope>NUCLEOTIDE SEQUENCE [LARGE SCALE GENOMIC DNA]</scope>
    <source>
        <strain evidence="1 2">CCM 7759</strain>
    </source>
</reference>
<name>A0ABV6DJ76_9BACL</name>
<dbReference type="Pfam" id="PF26595">
    <property type="entry name" value="A_ENA"/>
    <property type="match status" value="1"/>
</dbReference>
<proteinExistence type="predicted"/>
<dbReference type="EMBL" id="JBHLWN010000031">
    <property type="protein sequence ID" value="MFC0212695.1"/>
    <property type="molecule type" value="Genomic_DNA"/>
</dbReference>
<keyword evidence="2" id="KW-1185">Reference proteome</keyword>
<evidence type="ECO:0000313" key="2">
    <source>
        <dbReference type="Proteomes" id="UP001589776"/>
    </source>
</evidence>
<sequence>MSREQSLYAIVHSVARFQEEIADILDAKATEAEKARNWITLHMLPHTLDGHTDRLRQALDIHEQMVEVIDGLAKMEHSLGAHLKLLIGPEEKEAAAGGALGGLEGFGGGLFGGLGGK</sequence>
<comment type="caution">
    <text evidence="1">The sequence shown here is derived from an EMBL/GenBank/DDBJ whole genome shotgun (WGS) entry which is preliminary data.</text>
</comment>
<gene>
    <name evidence="1" type="ORF">ACFFK0_09485</name>
</gene>
<protein>
    <submittedName>
        <fullName evidence="1">Restriction endonuclease subunit S</fullName>
    </submittedName>
</protein>
<dbReference type="InterPro" id="IPR058705">
    <property type="entry name" value="A_ENA"/>
</dbReference>
<dbReference type="GO" id="GO:0004519">
    <property type="term" value="F:endonuclease activity"/>
    <property type="evidence" value="ECO:0007669"/>
    <property type="project" value="UniProtKB-KW"/>
</dbReference>
<evidence type="ECO:0000313" key="1">
    <source>
        <dbReference type="EMBL" id="MFC0212695.1"/>
    </source>
</evidence>
<dbReference type="Proteomes" id="UP001589776">
    <property type="component" value="Unassembled WGS sequence"/>
</dbReference>
<keyword evidence="1" id="KW-0540">Nuclease</keyword>
<keyword evidence="1" id="KW-0378">Hydrolase</keyword>
<organism evidence="1 2">
    <name type="scientific">Paenibacillus chartarius</name>
    <dbReference type="NCBI Taxonomy" id="747481"/>
    <lineage>
        <taxon>Bacteria</taxon>
        <taxon>Bacillati</taxon>
        <taxon>Bacillota</taxon>
        <taxon>Bacilli</taxon>
        <taxon>Bacillales</taxon>
        <taxon>Paenibacillaceae</taxon>
        <taxon>Paenibacillus</taxon>
    </lineage>
</organism>